<keyword evidence="3 5" id="KW-1133">Transmembrane helix</keyword>
<comment type="caution">
    <text evidence="7">The sequence shown here is derived from an EMBL/GenBank/DDBJ whole genome shotgun (WGS) entry which is preliminary data.</text>
</comment>
<proteinExistence type="predicted"/>
<dbReference type="Proteomes" id="UP000663874">
    <property type="component" value="Unassembled WGS sequence"/>
</dbReference>
<feature type="transmembrane region" description="Helical" evidence="5">
    <location>
        <begin position="12"/>
        <end position="34"/>
    </location>
</feature>
<dbReference type="EMBL" id="CAJOBE010004627">
    <property type="protein sequence ID" value="CAF3940280.1"/>
    <property type="molecule type" value="Genomic_DNA"/>
</dbReference>
<keyword evidence="4 5" id="KW-0472">Membrane</keyword>
<keyword evidence="2 5" id="KW-0812">Transmembrane</keyword>
<sequence>MKPTLYNIIFSIYVFIIVGVAPPLLMIIFSLITLRNIRLAHRRIRPALTFTGMHQRDYQLTRMLVSEVVVYILSTLPFPFNSLYNTVTISIAKSVDRQIIEAFINFITGTFLIFINPSSTFYIYLTTSKTFRSEVKAAFNNIAHQIFRVPQRPRLPTMSKRTTTIDPGVKRKDYEFFQENVFDKELLVFISKSIWAILVIYNITKQ</sequence>
<protein>
    <recommendedName>
        <fullName evidence="6">G-protein coupled receptors family 1 profile domain-containing protein</fullName>
    </recommendedName>
</protein>
<dbReference type="AlphaFoldDB" id="A0A819JYB0"/>
<evidence type="ECO:0000256" key="4">
    <source>
        <dbReference type="ARBA" id="ARBA00023136"/>
    </source>
</evidence>
<accession>A0A819JYB0</accession>
<dbReference type="SUPFAM" id="SSF81321">
    <property type="entry name" value="Family A G protein-coupled receptor-like"/>
    <property type="match status" value="1"/>
</dbReference>
<dbReference type="InterPro" id="IPR017452">
    <property type="entry name" value="GPCR_Rhodpsn_7TM"/>
</dbReference>
<evidence type="ECO:0000259" key="6">
    <source>
        <dbReference type="PROSITE" id="PS50262"/>
    </source>
</evidence>
<evidence type="ECO:0000313" key="8">
    <source>
        <dbReference type="Proteomes" id="UP000663874"/>
    </source>
</evidence>
<evidence type="ECO:0000256" key="2">
    <source>
        <dbReference type="ARBA" id="ARBA00022692"/>
    </source>
</evidence>
<feature type="transmembrane region" description="Helical" evidence="5">
    <location>
        <begin position="103"/>
        <end position="125"/>
    </location>
</feature>
<evidence type="ECO:0000313" key="7">
    <source>
        <dbReference type="EMBL" id="CAF3940280.1"/>
    </source>
</evidence>
<comment type="subcellular location">
    <subcellularLocation>
        <location evidence="1">Membrane</location>
    </subcellularLocation>
</comment>
<feature type="domain" description="G-protein coupled receptors family 1 profile" evidence="6">
    <location>
        <begin position="1"/>
        <end position="124"/>
    </location>
</feature>
<feature type="non-terminal residue" evidence="7">
    <location>
        <position position="1"/>
    </location>
</feature>
<evidence type="ECO:0000256" key="1">
    <source>
        <dbReference type="ARBA" id="ARBA00004370"/>
    </source>
</evidence>
<dbReference type="GO" id="GO:0016020">
    <property type="term" value="C:membrane"/>
    <property type="evidence" value="ECO:0007669"/>
    <property type="project" value="UniProtKB-SubCell"/>
</dbReference>
<dbReference type="PROSITE" id="PS50262">
    <property type="entry name" value="G_PROTEIN_RECEP_F1_2"/>
    <property type="match status" value="1"/>
</dbReference>
<organism evidence="7 8">
    <name type="scientific">Rotaria sordida</name>
    <dbReference type="NCBI Taxonomy" id="392033"/>
    <lineage>
        <taxon>Eukaryota</taxon>
        <taxon>Metazoa</taxon>
        <taxon>Spiralia</taxon>
        <taxon>Gnathifera</taxon>
        <taxon>Rotifera</taxon>
        <taxon>Eurotatoria</taxon>
        <taxon>Bdelloidea</taxon>
        <taxon>Philodinida</taxon>
        <taxon>Philodinidae</taxon>
        <taxon>Rotaria</taxon>
    </lineage>
</organism>
<evidence type="ECO:0000256" key="5">
    <source>
        <dbReference type="SAM" id="Phobius"/>
    </source>
</evidence>
<gene>
    <name evidence="7" type="ORF">FNK824_LOCUS22634</name>
</gene>
<feature type="transmembrane region" description="Helical" evidence="5">
    <location>
        <begin position="186"/>
        <end position="204"/>
    </location>
</feature>
<name>A0A819JYB0_9BILA</name>
<dbReference type="Gene3D" id="1.20.1070.10">
    <property type="entry name" value="Rhodopsin 7-helix transmembrane proteins"/>
    <property type="match status" value="1"/>
</dbReference>
<reference evidence="7" key="1">
    <citation type="submission" date="2021-02" db="EMBL/GenBank/DDBJ databases">
        <authorList>
            <person name="Nowell W R."/>
        </authorList>
    </citation>
    <scope>NUCLEOTIDE SEQUENCE</scope>
</reference>
<evidence type="ECO:0000256" key="3">
    <source>
        <dbReference type="ARBA" id="ARBA00022989"/>
    </source>
</evidence>